<keyword evidence="3" id="KW-1185">Reference proteome</keyword>
<reference evidence="2 3" key="1">
    <citation type="submission" date="2015-12" db="EMBL/GenBank/DDBJ databases">
        <title>Genome sequence of Aneurinibacillus soli.</title>
        <authorList>
            <person name="Lee J.S."/>
            <person name="Lee K.C."/>
            <person name="Kim K.K."/>
            <person name="Lee B.W."/>
        </authorList>
    </citation>
    <scope>NUCLEOTIDE SEQUENCE [LARGE SCALE GENOMIC DNA]</scope>
    <source>
        <strain evidence="2 3">CB4</strain>
    </source>
</reference>
<dbReference type="KEGG" id="asoc:CB4_02294"/>
<dbReference type="Pfam" id="PF00176">
    <property type="entry name" value="SNF2-rel_dom"/>
    <property type="match status" value="1"/>
</dbReference>
<dbReference type="PANTHER" id="PTHR45629">
    <property type="entry name" value="SNF2/RAD54 FAMILY MEMBER"/>
    <property type="match status" value="1"/>
</dbReference>
<dbReference type="Pfam" id="PF00271">
    <property type="entry name" value="Helicase_C"/>
    <property type="match status" value="1"/>
</dbReference>
<protein>
    <submittedName>
        <fullName evidence="2">ATP-dependent helicase HepA</fullName>
    </submittedName>
</protein>
<keyword evidence="2" id="KW-0067">ATP-binding</keyword>
<dbReference type="OrthoDB" id="9760715at2"/>
<dbReference type="GO" id="GO:0004386">
    <property type="term" value="F:helicase activity"/>
    <property type="evidence" value="ECO:0007669"/>
    <property type="project" value="UniProtKB-KW"/>
</dbReference>
<dbReference type="GO" id="GO:0005524">
    <property type="term" value="F:ATP binding"/>
    <property type="evidence" value="ECO:0007669"/>
    <property type="project" value="InterPro"/>
</dbReference>
<dbReference type="AlphaFoldDB" id="A0A0U4WHG0"/>
<dbReference type="SUPFAM" id="SSF52540">
    <property type="entry name" value="P-loop containing nucleoside triphosphate hydrolases"/>
    <property type="match status" value="2"/>
</dbReference>
<sequence>MITCEKVLGVDKRWWIKATFPYCDEYVQAVKRVPHSLYVRDAQAWAIPWEMKAQFDHSTNDFIVIWNNAEHSPSDMIGGGIPEETLSTQPSMLGYSIKYDGDKIISYTGFTAAPYRSYQVQGVNALVQNHFLILADDMGLGKSFSLISAVEALTKTGDIRKGLIVAKSSLLYNWLTEIKKFSHLKAVVMAGNADARHQIIKEFATDDNQILIMSYDTYRRDLEHLKKLNKHRVLDFCALDEAHVALNPDSQIGKAIHAIPFRRKYVLTATPFKNHPLELYNFLKWGGLTDDNPYQFRRRYGILGGFQNKQVIGVKRVAELKDMINRCMLRRLKRDKLDLPLITFKQVKLKMTAEQQRMYSIIKGEIMAELENPAFEMPSNPLTVLMRLQQVTASLDLLSDPTSPSNSVKVDKLIGLVKEITQRGEKAIIFSKFRSIVDLVAEKLAAYSPAVIHGDVDAQGLTEAQAQRKAKKTGEDAELLMASERQREVNRFNTDPACKVAVLSGAGREGLNMQAGTHCIFLDHPWTYADYEQSYSRIYRIGQEKPVTVWDFMCEDTVDEHVYDIVMSKKSVSEYMLDKRQVAGMI</sequence>
<evidence type="ECO:0000313" key="3">
    <source>
        <dbReference type="Proteomes" id="UP000217696"/>
    </source>
</evidence>
<proteinExistence type="predicted"/>
<keyword evidence="1" id="KW-0378">Hydrolase</keyword>
<keyword evidence="2" id="KW-0347">Helicase</keyword>
<dbReference type="PANTHER" id="PTHR45629:SF7">
    <property type="entry name" value="DNA EXCISION REPAIR PROTEIN ERCC-6-RELATED"/>
    <property type="match status" value="1"/>
</dbReference>
<name>A0A0U4WHG0_9BACL</name>
<keyword evidence="2" id="KW-0547">Nucleotide-binding</keyword>
<dbReference type="Gene3D" id="3.40.50.10810">
    <property type="entry name" value="Tandem AAA-ATPase domain"/>
    <property type="match status" value="1"/>
</dbReference>
<dbReference type="GO" id="GO:0016787">
    <property type="term" value="F:hydrolase activity"/>
    <property type="evidence" value="ECO:0007669"/>
    <property type="project" value="UniProtKB-KW"/>
</dbReference>
<organism evidence="2 3">
    <name type="scientific">Aneurinibacillus soli</name>
    <dbReference type="NCBI Taxonomy" id="1500254"/>
    <lineage>
        <taxon>Bacteria</taxon>
        <taxon>Bacillati</taxon>
        <taxon>Bacillota</taxon>
        <taxon>Bacilli</taxon>
        <taxon>Bacillales</taxon>
        <taxon>Paenibacillaceae</taxon>
        <taxon>Aneurinibacillus group</taxon>
        <taxon>Aneurinibacillus</taxon>
    </lineage>
</organism>
<gene>
    <name evidence="2" type="ORF">CB4_02294</name>
</gene>
<dbReference type="InterPro" id="IPR001650">
    <property type="entry name" value="Helicase_C-like"/>
</dbReference>
<dbReference type="InterPro" id="IPR038718">
    <property type="entry name" value="SNF2-like_sf"/>
</dbReference>
<dbReference type="PROSITE" id="PS51194">
    <property type="entry name" value="HELICASE_CTER"/>
    <property type="match status" value="1"/>
</dbReference>
<dbReference type="SMART" id="SM00490">
    <property type="entry name" value="HELICc"/>
    <property type="match status" value="1"/>
</dbReference>
<dbReference type="InterPro" id="IPR049730">
    <property type="entry name" value="SNF2/RAD54-like_C"/>
</dbReference>
<dbReference type="InterPro" id="IPR050496">
    <property type="entry name" value="SNF2_RAD54_helicase_repair"/>
</dbReference>
<dbReference type="SMART" id="SM00487">
    <property type="entry name" value="DEXDc"/>
    <property type="match status" value="1"/>
</dbReference>
<dbReference type="InterPro" id="IPR014001">
    <property type="entry name" value="Helicase_ATP-bd"/>
</dbReference>
<evidence type="ECO:0000313" key="2">
    <source>
        <dbReference type="EMBL" id="BAU28120.1"/>
    </source>
</evidence>
<dbReference type="RefSeq" id="WP_096465903.1">
    <property type="nucleotide sequence ID" value="NZ_AP017312.1"/>
</dbReference>
<evidence type="ECO:0000256" key="1">
    <source>
        <dbReference type="ARBA" id="ARBA00022801"/>
    </source>
</evidence>
<dbReference type="EMBL" id="AP017312">
    <property type="protein sequence ID" value="BAU28120.1"/>
    <property type="molecule type" value="Genomic_DNA"/>
</dbReference>
<dbReference type="CDD" id="cd18793">
    <property type="entry name" value="SF2_C_SNF"/>
    <property type="match status" value="1"/>
</dbReference>
<dbReference type="InterPro" id="IPR027417">
    <property type="entry name" value="P-loop_NTPase"/>
</dbReference>
<dbReference type="Proteomes" id="UP000217696">
    <property type="component" value="Chromosome"/>
</dbReference>
<dbReference type="InterPro" id="IPR000330">
    <property type="entry name" value="SNF2_N"/>
</dbReference>
<dbReference type="Gene3D" id="3.40.50.300">
    <property type="entry name" value="P-loop containing nucleotide triphosphate hydrolases"/>
    <property type="match status" value="1"/>
</dbReference>
<dbReference type="PROSITE" id="PS51192">
    <property type="entry name" value="HELICASE_ATP_BIND_1"/>
    <property type="match status" value="1"/>
</dbReference>
<accession>A0A0U4WHG0</accession>